<keyword evidence="8" id="KW-0234">DNA repair</keyword>
<keyword evidence="16" id="KW-1185">Reference proteome</keyword>
<dbReference type="Gene3D" id="3.30.40.10">
    <property type="entry name" value="Zinc/RING finger domain, C3HC4 (zinc finger)"/>
    <property type="match status" value="1"/>
</dbReference>
<gene>
    <name evidence="15" type="ORF">GSLYS_00000149001</name>
</gene>
<dbReference type="Pfam" id="PF00533">
    <property type="entry name" value="BRCT"/>
    <property type="match status" value="1"/>
</dbReference>
<keyword evidence="3" id="KW-0677">Repeat</keyword>
<dbReference type="Pfam" id="PF14835">
    <property type="entry name" value="zf-RING_6"/>
    <property type="match status" value="1"/>
</dbReference>
<dbReference type="InterPro" id="IPR039503">
    <property type="entry name" value="BARD1_Znf-RING"/>
</dbReference>
<dbReference type="FunFam" id="3.40.50.10190:FF:000006">
    <property type="entry name" value="Breast cancer type 1 susceptibility protein homolog"/>
    <property type="match status" value="1"/>
</dbReference>
<keyword evidence="4" id="KW-0227">DNA damage</keyword>
<reference evidence="15 16" key="1">
    <citation type="submission" date="2024-04" db="EMBL/GenBank/DDBJ databases">
        <authorList>
            <consortium name="Genoscope - CEA"/>
            <person name="William W."/>
        </authorList>
    </citation>
    <scope>NUCLEOTIDE SEQUENCE [LARGE SCALE GENOMIC DNA]</scope>
</reference>
<feature type="domain" description="RING-type" evidence="13">
    <location>
        <begin position="35"/>
        <end position="72"/>
    </location>
</feature>
<keyword evidence="9" id="KW-0539">Nucleus</keyword>
<dbReference type="Pfam" id="PF12796">
    <property type="entry name" value="Ank_2"/>
    <property type="match status" value="2"/>
</dbReference>
<feature type="compositionally biased region" description="Basic residues" evidence="12">
    <location>
        <begin position="245"/>
        <end position="257"/>
    </location>
</feature>
<feature type="repeat" description="ANK" evidence="10">
    <location>
        <begin position="259"/>
        <end position="291"/>
    </location>
</feature>
<dbReference type="GO" id="GO:0008270">
    <property type="term" value="F:zinc ion binding"/>
    <property type="evidence" value="ECO:0007669"/>
    <property type="project" value="UniProtKB-KW"/>
</dbReference>
<evidence type="ECO:0000256" key="5">
    <source>
        <dbReference type="ARBA" id="ARBA00022771"/>
    </source>
</evidence>
<dbReference type="AlphaFoldDB" id="A0AAV2GWZ1"/>
<evidence type="ECO:0000256" key="12">
    <source>
        <dbReference type="SAM" id="MobiDB-lite"/>
    </source>
</evidence>
<dbReference type="PROSITE" id="PS50089">
    <property type="entry name" value="ZF_RING_2"/>
    <property type="match status" value="1"/>
</dbReference>
<dbReference type="PROSITE" id="PS50088">
    <property type="entry name" value="ANK_REPEAT"/>
    <property type="match status" value="3"/>
</dbReference>
<feature type="region of interest" description="Disordered" evidence="12">
    <location>
        <begin position="123"/>
        <end position="177"/>
    </location>
</feature>
<dbReference type="GO" id="GO:0031436">
    <property type="term" value="C:BRCA1-BARD1 complex"/>
    <property type="evidence" value="ECO:0007669"/>
    <property type="project" value="TreeGrafter"/>
</dbReference>
<dbReference type="GO" id="GO:0085020">
    <property type="term" value="P:protein K6-linked ubiquitination"/>
    <property type="evidence" value="ECO:0007669"/>
    <property type="project" value="TreeGrafter"/>
</dbReference>
<feature type="domain" description="BRCT" evidence="14">
    <location>
        <begin position="397"/>
        <end position="484"/>
    </location>
</feature>
<keyword evidence="7 10" id="KW-0040">ANK repeat</keyword>
<dbReference type="SUPFAM" id="SSF48403">
    <property type="entry name" value="Ankyrin repeat"/>
    <property type="match status" value="1"/>
</dbReference>
<dbReference type="GO" id="GO:0004842">
    <property type="term" value="F:ubiquitin-protein transferase activity"/>
    <property type="evidence" value="ECO:0007669"/>
    <property type="project" value="TreeGrafter"/>
</dbReference>
<feature type="repeat" description="ANK" evidence="10">
    <location>
        <begin position="292"/>
        <end position="324"/>
    </location>
</feature>
<evidence type="ECO:0000256" key="10">
    <source>
        <dbReference type="PROSITE-ProRule" id="PRU00023"/>
    </source>
</evidence>
<evidence type="ECO:0000256" key="4">
    <source>
        <dbReference type="ARBA" id="ARBA00022763"/>
    </source>
</evidence>
<evidence type="ECO:0000256" key="6">
    <source>
        <dbReference type="ARBA" id="ARBA00022833"/>
    </source>
</evidence>
<dbReference type="PANTHER" id="PTHR24171">
    <property type="entry name" value="ANKYRIN REPEAT DOMAIN-CONTAINING PROTEIN 39-RELATED"/>
    <property type="match status" value="1"/>
</dbReference>
<dbReference type="CDD" id="cd17720">
    <property type="entry name" value="BRCT_Bard1_rpt2"/>
    <property type="match status" value="1"/>
</dbReference>
<keyword evidence="5 11" id="KW-0863">Zinc-finger</keyword>
<evidence type="ECO:0000256" key="1">
    <source>
        <dbReference type="ARBA" id="ARBA00004123"/>
    </source>
</evidence>
<evidence type="ECO:0000256" key="7">
    <source>
        <dbReference type="ARBA" id="ARBA00023043"/>
    </source>
</evidence>
<dbReference type="SUPFAM" id="SSF57850">
    <property type="entry name" value="RING/U-box"/>
    <property type="match status" value="1"/>
</dbReference>
<feature type="compositionally biased region" description="Basic and acidic residues" evidence="12">
    <location>
        <begin position="167"/>
        <end position="177"/>
    </location>
</feature>
<dbReference type="SMART" id="SM00292">
    <property type="entry name" value="BRCT"/>
    <property type="match status" value="2"/>
</dbReference>
<evidence type="ECO:0000256" key="8">
    <source>
        <dbReference type="ARBA" id="ARBA00023204"/>
    </source>
</evidence>
<dbReference type="CDD" id="cd17734">
    <property type="entry name" value="BRCT_Bard1_rpt1"/>
    <property type="match status" value="1"/>
</dbReference>
<dbReference type="InterPro" id="IPR036770">
    <property type="entry name" value="Ankyrin_rpt-contain_sf"/>
</dbReference>
<dbReference type="InterPro" id="IPR001357">
    <property type="entry name" value="BRCT_dom"/>
</dbReference>
<accession>A0AAV2GWZ1</accession>
<feature type="region of interest" description="Disordered" evidence="12">
    <location>
        <begin position="237"/>
        <end position="259"/>
    </location>
</feature>
<evidence type="ECO:0000259" key="14">
    <source>
        <dbReference type="PROSITE" id="PS50172"/>
    </source>
</evidence>
<evidence type="ECO:0000313" key="16">
    <source>
        <dbReference type="Proteomes" id="UP001497497"/>
    </source>
</evidence>
<feature type="domain" description="BRCT" evidence="14">
    <location>
        <begin position="506"/>
        <end position="619"/>
    </location>
</feature>
<name>A0AAV2GWZ1_LYMST</name>
<dbReference type="Proteomes" id="UP001497497">
    <property type="component" value="Unassembled WGS sequence"/>
</dbReference>
<dbReference type="SUPFAM" id="SSF52113">
    <property type="entry name" value="BRCT domain"/>
    <property type="match status" value="2"/>
</dbReference>
<dbReference type="PROSITE" id="PS00518">
    <property type="entry name" value="ZF_RING_1"/>
    <property type="match status" value="1"/>
</dbReference>
<keyword evidence="2" id="KW-0479">Metal-binding</keyword>
<comment type="caution">
    <text evidence="15">The sequence shown here is derived from an EMBL/GenBank/DDBJ whole genome shotgun (WGS) entry which is preliminary data.</text>
</comment>
<keyword evidence="6" id="KW-0862">Zinc</keyword>
<dbReference type="PROSITE" id="PS50172">
    <property type="entry name" value="BRCT"/>
    <property type="match status" value="2"/>
</dbReference>
<dbReference type="InterPro" id="IPR002110">
    <property type="entry name" value="Ankyrin_rpt"/>
</dbReference>
<evidence type="ECO:0000256" key="2">
    <source>
        <dbReference type="ARBA" id="ARBA00022723"/>
    </source>
</evidence>
<evidence type="ECO:0008006" key="17">
    <source>
        <dbReference type="Google" id="ProtNLM"/>
    </source>
</evidence>
<protein>
    <recommendedName>
        <fullName evidence="17">BRCA1-associated RING domain protein 1</fullName>
    </recommendedName>
</protein>
<dbReference type="SMART" id="SM00248">
    <property type="entry name" value="ANK"/>
    <property type="match status" value="3"/>
</dbReference>
<dbReference type="Gene3D" id="3.40.50.10190">
    <property type="entry name" value="BRCT domain"/>
    <property type="match status" value="2"/>
</dbReference>
<evidence type="ECO:0000256" key="9">
    <source>
        <dbReference type="ARBA" id="ARBA00023242"/>
    </source>
</evidence>
<dbReference type="PROSITE" id="PS50297">
    <property type="entry name" value="ANK_REP_REGION"/>
    <property type="match status" value="3"/>
</dbReference>
<organism evidence="15 16">
    <name type="scientific">Lymnaea stagnalis</name>
    <name type="common">Great pond snail</name>
    <name type="synonym">Helix stagnalis</name>
    <dbReference type="NCBI Taxonomy" id="6523"/>
    <lineage>
        <taxon>Eukaryota</taxon>
        <taxon>Metazoa</taxon>
        <taxon>Spiralia</taxon>
        <taxon>Lophotrochozoa</taxon>
        <taxon>Mollusca</taxon>
        <taxon>Gastropoda</taxon>
        <taxon>Heterobranchia</taxon>
        <taxon>Euthyneura</taxon>
        <taxon>Panpulmonata</taxon>
        <taxon>Hygrophila</taxon>
        <taxon>Lymnaeoidea</taxon>
        <taxon>Lymnaeidae</taxon>
        <taxon>Lymnaea</taxon>
    </lineage>
</organism>
<dbReference type="InterPro" id="IPR013083">
    <property type="entry name" value="Znf_RING/FYVE/PHD"/>
</dbReference>
<evidence type="ECO:0000313" key="15">
    <source>
        <dbReference type="EMBL" id="CAL1525972.1"/>
    </source>
</evidence>
<evidence type="ECO:0000259" key="13">
    <source>
        <dbReference type="PROSITE" id="PS50089"/>
    </source>
</evidence>
<dbReference type="InterPro" id="IPR001841">
    <property type="entry name" value="Znf_RING"/>
</dbReference>
<dbReference type="GO" id="GO:0070531">
    <property type="term" value="C:BRCA1-A complex"/>
    <property type="evidence" value="ECO:0007669"/>
    <property type="project" value="TreeGrafter"/>
</dbReference>
<dbReference type="InterPro" id="IPR017907">
    <property type="entry name" value="Znf_RING_CS"/>
</dbReference>
<dbReference type="GO" id="GO:0006281">
    <property type="term" value="P:DNA repair"/>
    <property type="evidence" value="ECO:0007669"/>
    <property type="project" value="UniProtKB-KW"/>
</dbReference>
<dbReference type="InterPro" id="IPR036420">
    <property type="entry name" value="BRCT_dom_sf"/>
</dbReference>
<feature type="repeat" description="ANK" evidence="10">
    <location>
        <begin position="325"/>
        <end position="357"/>
    </location>
</feature>
<dbReference type="PANTHER" id="PTHR24171:SF8">
    <property type="entry name" value="BRCA1-ASSOCIATED RING DOMAIN PROTEIN 1"/>
    <property type="match status" value="1"/>
</dbReference>
<dbReference type="EMBL" id="CAXITT010000001">
    <property type="protein sequence ID" value="CAL1525972.1"/>
    <property type="molecule type" value="Genomic_DNA"/>
</dbReference>
<evidence type="ECO:0000256" key="11">
    <source>
        <dbReference type="PROSITE-ProRule" id="PRU00175"/>
    </source>
</evidence>
<sequence>MLHEESHIIPPRQGDALTYLRTCNALDRLKNSICCQKCFNFCEELFSLGQCEHRLCRLCANKCHGKSCPVCSMPSRFNQVNIDKQLSHMAALCMQMSNLLDGKCLIAEKTDCDATLEQLPAQQDNTTEKNTSQQKGNSNQKTKVPKKAMIKPTPEAQSRVKHKNGKKKELYSVKEKNEPATKFASKQKMRTDVNKTELQTYSPSLCCDRAEKSAAESRGETSVLENNLESSFESKELLNTSASSNKRKRKSYLAKRNAKGETPLQVATIKFDVERVTKLLEDGANPNVRDYAGWTPLHEAVNHGKAELAELLIKYGASVNAPGLNNDTPLHDAVSNHHIDCVKLLVDKGANTQARNLHGRTPLDIAVTDEIRKILFENTTSIIPLSINAEVKEVEQSLYFMGTALSKDQQLLLKRCATFLHAKIVENFSPEVTHLVTGVNAEGMCPRTLKYLHGVLAGKWIVSTDWLVSCIENCNLISEDKFEVKGCCSMKNSLGPQKGRLNRLQQLPGLFDGCQFYFHGKFNSPTPSREELVSLVRLGGGVLLTREPRLYNLDDYPYTIPYHASGSSSLADCAIFVVYDDHCPNPPYTEAQRMSYLPASWLLDSAAAFTLLDKFLYLKR</sequence>
<comment type="subcellular location">
    <subcellularLocation>
        <location evidence="1">Nucleus</location>
    </subcellularLocation>
</comment>
<proteinExistence type="predicted"/>
<dbReference type="PRINTS" id="PR01415">
    <property type="entry name" value="ANKYRIN"/>
</dbReference>
<evidence type="ECO:0000256" key="3">
    <source>
        <dbReference type="ARBA" id="ARBA00022737"/>
    </source>
</evidence>
<dbReference type="Gene3D" id="1.25.40.20">
    <property type="entry name" value="Ankyrin repeat-containing domain"/>
    <property type="match status" value="1"/>
</dbReference>
<feature type="compositionally biased region" description="Polar residues" evidence="12">
    <location>
        <begin position="123"/>
        <end position="142"/>
    </location>
</feature>